<keyword evidence="2" id="KW-0472">Membrane</keyword>
<protein>
    <recommendedName>
        <fullName evidence="5">Integral membrane protein</fullName>
    </recommendedName>
</protein>
<feature type="transmembrane region" description="Helical" evidence="2">
    <location>
        <begin position="112"/>
        <end position="135"/>
    </location>
</feature>
<keyword evidence="4" id="KW-1185">Reference proteome</keyword>
<dbReference type="Proteomes" id="UP000600946">
    <property type="component" value="Unassembled WGS sequence"/>
</dbReference>
<dbReference type="RefSeq" id="WP_161257163.1">
    <property type="nucleotide sequence ID" value="NZ_BMUU01000010.1"/>
</dbReference>
<keyword evidence="2" id="KW-1133">Transmembrane helix</keyword>
<dbReference type="GeneID" id="96293230"/>
<feature type="transmembrane region" description="Helical" evidence="2">
    <location>
        <begin position="147"/>
        <end position="175"/>
    </location>
</feature>
<evidence type="ECO:0008006" key="5">
    <source>
        <dbReference type="Google" id="ProtNLM"/>
    </source>
</evidence>
<accession>A0ABQ3AHI8</accession>
<feature type="region of interest" description="Disordered" evidence="1">
    <location>
        <begin position="178"/>
        <end position="202"/>
    </location>
</feature>
<proteinExistence type="predicted"/>
<keyword evidence="2" id="KW-0812">Transmembrane</keyword>
<name>A0ABQ3AHI8_9ACTN</name>
<reference evidence="4" key="1">
    <citation type="journal article" date="2019" name="Int. J. Syst. Evol. Microbiol.">
        <title>The Global Catalogue of Microorganisms (GCM) 10K type strain sequencing project: providing services to taxonomists for standard genome sequencing and annotation.</title>
        <authorList>
            <consortium name="The Broad Institute Genomics Platform"/>
            <consortium name="The Broad Institute Genome Sequencing Center for Infectious Disease"/>
            <person name="Wu L."/>
            <person name="Ma J."/>
        </authorList>
    </citation>
    <scope>NUCLEOTIDE SEQUENCE [LARGE SCALE GENOMIC DNA]</scope>
    <source>
        <strain evidence="4">JCM 4594</strain>
    </source>
</reference>
<feature type="transmembrane region" description="Helical" evidence="2">
    <location>
        <begin position="32"/>
        <end position="54"/>
    </location>
</feature>
<evidence type="ECO:0000313" key="4">
    <source>
        <dbReference type="Proteomes" id="UP000600946"/>
    </source>
</evidence>
<sequence length="202" mass="20758">MTFPRYGTAATALLAAYGVVRLSGDAQGPGAAWTSGHLLLLGSLALFLPVVAGLRRRHPHPAATAAAAVAHAGLAAGIVQAVIDLVIGFRAADRAGMDALFLAVKAHPGVTPAVYTVGPLLFYVGLLALLMTAAIRRPVKRAGGWLAPLLVLLGAAAMAVSLDLLVVSAGCYWLALTSSPGKSPEPSWRWQLPAGRTGRRTA</sequence>
<comment type="caution">
    <text evidence="3">The sequence shown here is derived from an EMBL/GenBank/DDBJ whole genome shotgun (WGS) entry which is preliminary data.</text>
</comment>
<gene>
    <name evidence="3" type="ORF">GCM10010326_53070</name>
</gene>
<evidence type="ECO:0000256" key="1">
    <source>
        <dbReference type="SAM" id="MobiDB-lite"/>
    </source>
</evidence>
<feature type="transmembrane region" description="Helical" evidence="2">
    <location>
        <begin position="66"/>
        <end position="92"/>
    </location>
</feature>
<evidence type="ECO:0000256" key="2">
    <source>
        <dbReference type="SAM" id="Phobius"/>
    </source>
</evidence>
<evidence type="ECO:0000313" key="3">
    <source>
        <dbReference type="EMBL" id="GGY52271.1"/>
    </source>
</evidence>
<organism evidence="3 4">
    <name type="scientific">Streptomyces xanthochromogenes</name>
    <dbReference type="NCBI Taxonomy" id="67384"/>
    <lineage>
        <taxon>Bacteria</taxon>
        <taxon>Bacillati</taxon>
        <taxon>Actinomycetota</taxon>
        <taxon>Actinomycetes</taxon>
        <taxon>Kitasatosporales</taxon>
        <taxon>Streptomycetaceae</taxon>
        <taxon>Streptomyces</taxon>
    </lineage>
</organism>
<dbReference type="EMBL" id="BMUU01000010">
    <property type="protein sequence ID" value="GGY52271.1"/>
    <property type="molecule type" value="Genomic_DNA"/>
</dbReference>